<dbReference type="AlphaFoldDB" id="A0AAV4T0A5"/>
<dbReference type="EMBL" id="BPLQ01008573">
    <property type="protein sequence ID" value="GIY38267.1"/>
    <property type="molecule type" value="Genomic_DNA"/>
</dbReference>
<reference evidence="1 2" key="1">
    <citation type="submission" date="2021-06" db="EMBL/GenBank/DDBJ databases">
        <title>Caerostris darwini draft genome.</title>
        <authorList>
            <person name="Kono N."/>
            <person name="Arakawa K."/>
        </authorList>
    </citation>
    <scope>NUCLEOTIDE SEQUENCE [LARGE SCALE GENOMIC DNA]</scope>
</reference>
<protein>
    <submittedName>
        <fullName evidence="1">Uncharacterized protein</fullName>
    </submittedName>
</protein>
<proteinExistence type="predicted"/>
<comment type="caution">
    <text evidence="1">The sequence shown here is derived from an EMBL/GenBank/DDBJ whole genome shotgun (WGS) entry which is preliminary data.</text>
</comment>
<evidence type="ECO:0000313" key="1">
    <source>
        <dbReference type="EMBL" id="GIY38267.1"/>
    </source>
</evidence>
<organism evidence="1 2">
    <name type="scientific">Caerostris darwini</name>
    <dbReference type="NCBI Taxonomy" id="1538125"/>
    <lineage>
        <taxon>Eukaryota</taxon>
        <taxon>Metazoa</taxon>
        <taxon>Ecdysozoa</taxon>
        <taxon>Arthropoda</taxon>
        <taxon>Chelicerata</taxon>
        <taxon>Arachnida</taxon>
        <taxon>Araneae</taxon>
        <taxon>Araneomorphae</taxon>
        <taxon>Entelegynae</taxon>
        <taxon>Araneoidea</taxon>
        <taxon>Araneidae</taxon>
        <taxon>Caerostris</taxon>
    </lineage>
</organism>
<sequence length="170" mass="19361">MDAREGIGRPLKPKRKVPVVIKNGADSTEGVAHSSRWLGPSAMELSGRRNATNCKLIDFTQTDFKHWNALLLYYADVPQFKTLVTRYSSAPLIDNRKGKFQRGRAIFSAKKLAFHFSAARVCPPLRIFIDAIDLKERTCLQRTGCLFVGKSVLFWKRRRDDFRYLLVGLG</sequence>
<keyword evidence="2" id="KW-1185">Reference proteome</keyword>
<dbReference type="Proteomes" id="UP001054837">
    <property type="component" value="Unassembled WGS sequence"/>
</dbReference>
<name>A0AAV4T0A5_9ARAC</name>
<evidence type="ECO:0000313" key="2">
    <source>
        <dbReference type="Proteomes" id="UP001054837"/>
    </source>
</evidence>
<gene>
    <name evidence="1" type="primary">AVEN_168989_1</name>
    <name evidence="1" type="ORF">CDAR_107081</name>
</gene>
<accession>A0AAV4T0A5</accession>